<dbReference type="InterPro" id="IPR005094">
    <property type="entry name" value="Endonuclease_MobA/VirD2"/>
</dbReference>
<dbReference type="STRING" id="862969.SCI_0195"/>
<protein>
    <submittedName>
        <fullName evidence="5">Relaxase</fullName>
    </submittedName>
</protein>
<evidence type="ECO:0000259" key="3">
    <source>
        <dbReference type="Pfam" id="PF11083"/>
    </source>
</evidence>
<feature type="coiled-coil region" evidence="1">
    <location>
        <begin position="429"/>
        <end position="463"/>
    </location>
</feature>
<dbReference type="InterPro" id="IPR021112">
    <property type="entry name" value="LtrB_C"/>
</dbReference>
<evidence type="ECO:0000259" key="4">
    <source>
        <dbReference type="Pfam" id="PF20874"/>
    </source>
</evidence>
<gene>
    <name evidence="5" type="ORF">RN79_02700</name>
</gene>
<name>A0A0C1HMG4_STRCV</name>
<keyword evidence="1" id="KW-0175">Coiled coil</keyword>
<dbReference type="Proteomes" id="UP000031339">
    <property type="component" value="Unassembled WGS sequence"/>
</dbReference>
<sequence length="548" mass="62970">MVVTKVKQIKSVNKLAEGIKYIEDGAKTIGTELIDSDIHFPVKIVNGQPVSQLVSGHLVIDVEAAYSEFMQLKQLANLEKGRPINNEELVKTDVLAHHVIQSFSPEDCLTPEQVHEIGRKTALELTGGSHQFVVATHMDKGHLHNHIYINSTNSVTLNKFRWQKGTKNALEKISDKYADLAGAKILEQKKRFGHKEYSAYQKENVFKLEIKSRLEFLLKHAISIQDFQEKAKALNLAVDFSGKYAKYKLLDRDQKRNTRDSTLSKKGRYSLKQIEECLAKNEIVHSVDVIKSEYDKLQQEKAEDFEIRVKIEPWQVEYETDTGIYLQMQYGINNKGIVKVPGRLVDKQADGSFDIFIKKSDFFYFINPDNSASNKFMKGATLINQLAYESGEYILTKNPNISKLELLVKEYNYLVSHNVSDSDQFHELRERFISQMEETKKSLNQLDKKVERLNKIASALKDLHSDSPIDAKVAYQILEELNTSFSANPKEIEKQVVEVSIERKALKEKFDSIVKDFTQYEKLERHAETRRANQILYGKIETKEDLTK</sequence>
<dbReference type="Pfam" id="PF11083">
    <property type="entry name" value="Relaxase_C"/>
    <property type="match status" value="1"/>
</dbReference>
<dbReference type="Pfam" id="PF20874">
    <property type="entry name" value="Relaxase_M"/>
    <property type="match status" value="1"/>
</dbReference>
<dbReference type="OrthoDB" id="9762440at2"/>
<dbReference type="InterPro" id="IPR048299">
    <property type="entry name" value="LtrB_central"/>
</dbReference>
<proteinExistence type="predicted"/>
<comment type="caution">
    <text evidence="5">The sequence shown here is derived from an EMBL/GenBank/DDBJ whole genome shotgun (WGS) entry which is preliminary data.</text>
</comment>
<dbReference type="AlphaFoldDB" id="A0A0C1HMG4"/>
<dbReference type="EMBL" id="JWIY01000001">
    <property type="protein sequence ID" value="KIC78494.1"/>
    <property type="molecule type" value="Genomic_DNA"/>
</dbReference>
<evidence type="ECO:0000313" key="6">
    <source>
        <dbReference type="Proteomes" id="UP000031339"/>
    </source>
</evidence>
<feature type="domain" description="Group II intron-interrupted relaxase LtrB central" evidence="4">
    <location>
        <begin position="305"/>
        <end position="387"/>
    </location>
</feature>
<dbReference type="RefSeq" id="WP_039677042.1">
    <property type="nucleotide sequence ID" value="NZ_JWIY01000001.1"/>
</dbReference>
<accession>A0A0C1HMG4</accession>
<dbReference type="Pfam" id="PF03432">
    <property type="entry name" value="Relaxase"/>
    <property type="match status" value="1"/>
</dbReference>
<evidence type="ECO:0000259" key="2">
    <source>
        <dbReference type="Pfam" id="PF03432"/>
    </source>
</evidence>
<feature type="domain" description="Group II intron-interrupted relaxase LtrB C-terminal" evidence="3">
    <location>
        <begin position="402"/>
        <end position="526"/>
    </location>
</feature>
<evidence type="ECO:0000313" key="5">
    <source>
        <dbReference type="EMBL" id="KIC78494.1"/>
    </source>
</evidence>
<feature type="domain" description="MobA/VirD2-like nuclease" evidence="2">
    <location>
        <begin position="54"/>
        <end position="177"/>
    </location>
</feature>
<reference evidence="5 6" key="1">
    <citation type="submission" date="2014-12" db="EMBL/GenBank/DDBJ databases">
        <title>Partial genome sequence of Streptococcus constellatus KCOM 1650 (= ChDC B144).</title>
        <authorList>
            <person name="Kook J.-K."/>
            <person name="Park S.-N."/>
            <person name="Lim Y.K."/>
            <person name="Jo E."/>
        </authorList>
    </citation>
    <scope>NUCLEOTIDE SEQUENCE [LARGE SCALE GENOMIC DNA]</scope>
    <source>
        <strain evidence="5 6">KCOM 1650</strain>
    </source>
</reference>
<evidence type="ECO:0000256" key="1">
    <source>
        <dbReference type="SAM" id="Coils"/>
    </source>
</evidence>
<organism evidence="5 6">
    <name type="scientific">Streptococcus constellatus</name>
    <dbReference type="NCBI Taxonomy" id="76860"/>
    <lineage>
        <taxon>Bacteria</taxon>
        <taxon>Bacillati</taxon>
        <taxon>Bacillota</taxon>
        <taxon>Bacilli</taxon>
        <taxon>Lactobacillales</taxon>
        <taxon>Streptococcaceae</taxon>
        <taxon>Streptococcus</taxon>
        <taxon>Streptococcus anginosus group</taxon>
    </lineage>
</organism>